<feature type="domain" description="Response regulatory" evidence="15">
    <location>
        <begin position="5"/>
        <end position="121"/>
    </location>
</feature>
<accession>A0ABN6CV55</accession>
<evidence type="ECO:0000256" key="11">
    <source>
        <dbReference type="ARBA" id="ARBA00023163"/>
    </source>
</evidence>
<dbReference type="GO" id="GO:0003677">
    <property type="term" value="F:DNA binding"/>
    <property type="evidence" value="ECO:0007669"/>
    <property type="project" value="UniProtKB-KW"/>
</dbReference>
<evidence type="ECO:0000313" key="18">
    <source>
        <dbReference type="Proteomes" id="UP001054820"/>
    </source>
</evidence>
<evidence type="ECO:0000256" key="8">
    <source>
        <dbReference type="ARBA" id="ARBA00023015"/>
    </source>
</evidence>
<keyword evidence="10" id="KW-0010">Activator</keyword>
<dbReference type="InterPro" id="IPR039420">
    <property type="entry name" value="WalR-like"/>
</dbReference>
<evidence type="ECO:0000256" key="6">
    <source>
        <dbReference type="ARBA" id="ARBA00022592"/>
    </source>
</evidence>
<dbReference type="RefSeq" id="WP_255695496.1">
    <property type="nucleotide sequence ID" value="NZ_AP024202.1"/>
</dbReference>
<dbReference type="InterPro" id="IPR016032">
    <property type="entry name" value="Sig_transdc_resp-reg_C-effctor"/>
</dbReference>
<evidence type="ECO:0000256" key="2">
    <source>
        <dbReference type="ARBA" id="ARBA00013332"/>
    </source>
</evidence>
<dbReference type="Proteomes" id="UP001054820">
    <property type="component" value="Chromosome"/>
</dbReference>
<keyword evidence="3" id="KW-0813">Transport</keyword>
<evidence type="ECO:0000259" key="16">
    <source>
        <dbReference type="PROSITE" id="PS51755"/>
    </source>
</evidence>
<dbReference type="CDD" id="cd00383">
    <property type="entry name" value="trans_reg_C"/>
    <property type="match status" value="1"/>
</dbReference>
<evidence type="ECO:0000256" key="5">
    <source>
        <dbReference type="ARBA" id="ARBA00022553"/>
    </source>
</evidence>
<evidence type="ECO:0000256" key="1">
    <source>
        <dbReference type="ARBA" id="ARBA00004496"/>
    </source>
</evidence>
<reference evidence="17" key="1">
    <citation type="journal article" date="2022" name="Arch. Microbiol.">
        <title>Thiomicrorhabdus immobilis sp. nov., a mesophilic sulfur-oxidizing bacterium isolated from sediment of a brackish lake in northern Japan.</title>
        <authorList>
            <person name="Kojima H."/>
            <person name="Mochizuki J."/>
            <person name="Kanda M."/>
            <person name="Watanabe T."/>
            <person name="Fukui M."/>
        </authorList>
    </citation>
    <scope>NUCLEOTIDE SEQUENCE</scope>
    <source>
        <strain evidence="17">Am19</strain>
    </source>
</reference>
<evidence type="ECO:0000256" key="13">
    <source>
        <dbReference type="PROSITE-ProRule" id="PRU00169"/>
    </source>
</evidence>
<evidence type="ECO:0000256" key="10">
    <source>
        <dbReference type="ARBA" id="ARBA00023159"/>
    </source>
</evidence>
<dbReference type="EMBL" id="AP024202">
    <property type="protein sequence ID" value="BCN92840.1"/>
    <property type="molecule type" value="Genomic_DNA"/>
</dbReference>
<proteinExistence type="predicted"/>
<sequence length="232" mass="26335">MSQNKILIIEDEPAIRDMLKFTLTSSDYAVNEASNAEEGWKSALADKPDLILLDWMMPGTSGVVLAERFRKNDQTANIPIIMLTARGEESDQVQGFDAGADDYVVKPFSPRALVARVQALLRRQSNQKANTDQISAGNMRLDLESHRFYVSDEEIKLGPTEFKLVHFFMTHPNRVFSRTQLLDHVWGVNVVVEERTVDVHIRRLRKLLEPTLVADYIQTIRGSGYRFSVVEG</sequence>
<keyword evidence="5 13" id="KW-0597">Phosphoprotein</keyword>
<evidence type="ECO:0000256" key="7">
    <source>
        <dbReference type="ARBA" id="ARBA00023012"/>
    </source>
</evidence>
<dbReference type="InterPro" id="IPR001867">
    <property type="entry name" value="OmpR/PhoB-type_DNA-bd"/>
</dbReference>
<keyword evidence="7" id="KW-0902">Two-component regulatory system</keyword>
<keyword evidence="11" id="KW-0804">Transcription</keyword>
<dbReference type="Gene3D" id="6.10.250.690">
    <property type="match status" value="1"/>
</dbReference>
<dbReference type="PANTHER" id="PTHR48111:SF40">
    <property type="entry name" value="PHOSPHATE REGULON TRANSCRIPTIONAL REGULATORY PROTEIN PHOB"/>
    <property type="match status" value="1"/>
</dbReference>
<keyword evidence="18" id="KW-1185">Reference proteome</keyword>
<dbReference type="SUPFAM" id="SSF46894">
    <property type="entry name" value="C-terminal effector domain of the bipartite response regulators"/>
    <property type="match status" value="1"/>
</dbReference>
<dbReference type="Pfam" id="PF00486">
    <property type="entry name" value="Trans_reg_C"/>
    <property type="match status" value="1"/>
</dbReference>
<dbReference type="InterPro" id="IPR001789">
    <property type="entry name" value="Sig_transdc_resp-reg_receiver"/>
</dbReference>
<name>A0ABN6CV55_9GAMM</name>
<dbReference type="NCBIfam" id="TIGR02154">
    <property type="entry name" value="PhoB"/>
    <property type="match status" value="1"/>
</dbReference>
<dbReference type="Gene3D" id="3.40.50.2300">
    <property type="match status" value="1"/>
</dbReference>
<dbReference type="Gene3D" id="1.10.10.10">
    <property type="entry name" value="Winged helix-like DNA-binding domain superfamily/Winged helix DNA-binding domain"/>
    <property type="match status" value="1"/>
</dbReference>
<feature type="domain" description="OmpR/PhoB-type" evidence="16">
    <location>
        <begin position="131"/>
        <end position="229"/>
    </location>
</feature>
<evidence type="ECO:0000313" key="17">
    <source>
        <dbReference type="EMBL" id="BCN92840.1"/>
    </source>
</evidence>
<dbReference type="InterPro" id="IPR036388">
    <property type="entry name" value="WH-like_DNA-bd_sf"/>
</dbReference>
<dbReference type="InterPro" id="IPR011006">
    <property type="entry name" value="CheY-like_superfamily"/>
</dbReference>
<dbReference type="SMART" id="SM00448">
    <property type="entry name" value="REC"/>
    <property type="match status" value="1"/>
</dbReference>
<evidence type="ECO:0000259" key="15">
    <source>
        <dbReference type="PROSITE" id="PS50110"/>
    </source>
</evidence>
<dbReference type="SMART" id="SM00862">
    <property type="entry name" value="Trans_reg_C"/>
    <property type="match status" value="1"/>
</dbReference>
<dbReference type="InterPro" id="IPR011879">
    <property type="entry name" value="Sig_transdc_resp-reg_PhoB"/>
</dbReference>
<dbReference type="PROSITE" id="PS50110">
    <property type="entry name" value="RESPONSE_REGULATORY"/>
    <property type="match status" value="1"/>
</dbReference>
<dbReference type="PANTHER" id="PTHR48111">
    <property type="entry name" value="REGULATOR OF RPOS"/>
    <property type="match status" value="1"/>
</dbReference>
<protein>
    <recommendedName>
        <fullName evidence="2">Phosphate regulon transcriptional regulatory protein PhoB</fullName>
    </recommendedName>
</protein>
<feature type="DNA-binding region" description="OmpR/PhoB-type" evidence="14">
    <location>
        <begin position="131"/>
        <end position="229"/>
    </location>
</feature>
<keyword evidence="4" id="KW-0963">Cytoplasm</keyword>
<feature type="modified residue" description="4-aspartylphosphate" evidence="13">
    <location>
        <position position="54"/>
    </location>
</feature>
<evidence type="ECO:0000256" key="12">
    <source>
        <dbReference type="ARBA" id="ARBA00024735"/>
    </source>
</evidence>
<evidence type="ECO:0000256" key="4">
    <source>
        <dbReference type="ARBA" id="ARBA00022490"/>
    </source>
</evidence>
<dbReference type="PROSITE" id="PS51755">
    <property type="entry name" value="OMPR_PHOB"/>
    <property type="match status" value="1"/>
</dbReference>
<gene>
    <name evidence="17" type="primary">phoB</name>
    <name evidence="17" type="ORF">THMIRHAM_06250</name>
</gene>
<keyword evidence="6" id="KW-0592">Phosphate transport</keyword>
<evidence type="ECO:0000256" key="9">
    <source>
        <dbReference type="ARBA" id="ARBA00023125"/>
    </source>
</evidence>
<evidence type="ECO:0000256" key="14">
    <source>
        <dbReference type="PROSITE-ProRule" id="PRU01091"/>
    </source>
</evidence>
<dbReference type="SUPFAM" id="SSF52172">
    <property type="entry name" value="CheY-like"/>
    <property type="match status" value="1"/>
</dbReference>
<comment type="function">
    <text evidence="12">This protein is a positive regulator for the phosphate regulon. Transcription of this operon is positively regulated by PhoB and PhoR when phosphate is limited.</text>
</comment>
<dbReference type="CDD" id="cd17618">
    <property type="entry name" value="REC_OmpR_PhoB"/>
    <property type="match status" value="1"/>
</dbReference>
<comment type="subcellular location">
    <subcellularLocation>
        <location evidence="1">Cytoplasm</location>
    </subcellularLocation>
</comment>
<organism evidence="17 18">
    <name type="scientific">Thiomicrorhabdus immobilis</name>
    <dbReference type="NCBI Taxonomy" id="2791037"/>
    <lineage>
        <taxon>Bacteria</taxon>
        <taxon>Pseudomonadati</taxon>
        <taxon>Pseudomonadota</taxon>
        <taxon>Gammaproteobacteria</taxon>
        <taxon>Thiotrichales</taxon>
        <taxon>Piscirickettsiaceae</taxon>
        <taxon>Thiomicrorhabdus</taxon>
    </lineage>
</organism>
<keyword evidence="9 14" id="KW-0238">DNA-binding</keyword>
<evidence type="ECO:0000256" key="3">
    <source>
        <dbReference type="ARBA" id="ARBA00022448"/>
    </source>
</evidence>
<dbReference type="Pfam" id="PF00072">
    <property type="entry name" value="Response_reg"/>
    <property type="match status" value="1"/>
</dbReference>
<keyword evidence="8" id="KW-0805">Transcription regulation</keyword>